<feature type="transmembrane region" description="Helical" evidence="3">
    <location>
        <begin position="164"/>
        <end position="183"/>
    </location>
</feature>
<comment type="caution">
    <text evidence="4">The sequence shown here is derived from an EMBL/GenBank/DDBJ whole genome shotgun (WGS) entry which is preliminary data.</text>
</comment>
<feature type="transmembrane region" description="Helical" evidence="3">
    <location>
        <begin position="88"/>
        <end position="107"/>
    </location>
</feature>
<organism evidence="4 5">
    <name type="scientific">Corchorus olitorius</name>
    <dbReference type="NCBI Taxonomy" id="93759"/>
    <lineage>
        <taxon>Eukaryota</taxon>
        <taxon>Viridiplantae</taxon>
        <taxon>Streptophyta</taxon>
        <taxon>Embryophyta</taxon>
        <taxon>Tracheophyta</taxon>
        <taxon>Spermatophyta</taxon>
        <taxon>Magnoliopsida</taxon>
        <taxon>eudicotyledons</taxon>
        <taxon>Gunneridae</taxon>
        <taxon>Pentapetalae</taxon>
        <taxon>rosids</taxon>
        <taxon>malvids</taxon>
        <taxon>Malvales</taxon>
        <taxon>Malvaceae</taxon>
        <taxon>Grewioideae</taxon>
        <taxon>Apeibeae</taxon>
        <taxon>Corchorus</taxon>
    </lineage>
</organism>
<feature type="transmembrane region" description="Helical" evidence="3">
    <location>
        <begin position="127"/>
        <end position="152"/>
    </location>
</feature>
<evidence type="ECO:0000256" key="2">
    <source>
        <dbReference type="SAM" id="MobiDB-lite"/>
    </source>
</evidence>
<reference evidence="5" key="1">
    <citation type="submission" date="2013-09" db="EMBL/GenBank/DDBJ databases">
        <title>Corchorus olitorius genome sequencing.</title>
        <authorList>
            <person name="Alam M."/>
            <person name="Haque M.S."/>
            <person name="Islam M.S."/>
            <person name="Emdad E.M."/>
            <person name="Islam M.M."/>
            <person name="Ahmed B."/>
            <person name="Halim A."/>
            <person name="Hossen Q.M.M."/>
            <person name="Hossain M.Z."/>
            <person name="Ahmed R."/>
            <person name="Khan M.M."/>
            <person name="Islam R."/>
            <person name="Rashid M.M."/>
            <person name="Khan S.A."/>
            <person name="Rahman M.S."/>
            <person name="Alam M."/>
            <person name="Yahiya A.S."/>
            <person name="Khan M.S."/>
            <person name="Azam M.S."/>
            <person name="Haque T."/>
            <person name="Lashkar M.Z.H."/>
            <person name="Akhand A.I."/>
            <person name="Morshed G."/>
            <person name="Roy S."/>
            <person name="Uddin K.S."/>
            <person name="Rabeya T."/>
            <person name="Hossain A.S."/>
            <person name="Chowdhury A."/>
            <person name="Snigdha A.R."/>
            <person name="Mortoza M.S."/>
            <person name="Matin S.A."/>
            <person name="Hoque S.M.E."/>
            <person name="Islam M.K."/>
            <person name="Roy D.K."/>
            <person name="Haider R."/>
            <person name="Moosa M.M."/>
            <person name="Elias S.M."/>
            <person name="Hasan A.M."/>
            <person name="Jahan S."/>
            <person name="Shafiuddin M."/>
            <person name="Mahmood N."/>
            <person name="Shommy N.S."/>
        </authorList>
    </citation>
    <scope>NUCLEOTIDE SEQUENCE [LARGE SCALE GENOMIC DNA]</scope>
    <source>
        <strain evidence="5">cv. O-4</strain>
    </source>
</reference>
<dbReference type="EMBL" id="AWUE01021123">
    <property type="protein sequence ID" value="OMO63437.1"/>
    <property type="molecule type" value="Genomic_DNA"/>
</dbReference>
<sequence>MASSEVEVKPSEVKPFQVERQMGQEANKQKTVKRSWKESKKMWAIAGPAILVSVSQFSIGFVTVAFAGHLGELQLAAVTVTTNVIEGFVFGIMVIAMLIYVVSGYFPDSWTGLSLLAFKSLWGFVKLSLASAVMLCLELWYFTAIILMVGYLKNPTLAVDAISICMNLQLWTSMVTLGFNAAVSLRVSNELGAGRPKAARFSIVVAVLTSLAVGIIFMAIILATKHDFPKLFTDKPKVIKEASKLGYFLAATIFLNSILPVLHGVAVGAGWQFYVGLINIVCYYLFGIPAGALLGFKFKLRVEGIWSGMLVGTVLQTTILLFVMLRASWRKEAVQAEERLRTWGGPTPNQTPENSLESSAGS</sequence>
<keyword evidence="5" id="KW-1185">Reference proteome</keyword>
<dbReference type="PANTHER" id="PTHR11206">
    <property type="entry name" value="MULTIDRUG RESISTANCE PROTEIN"/>
    <property type="match status" value="1"/>
</dbReference>
<dbReference type="OrthoDB" id="2126698at2759"/>
<proteinExistence type="inferred from homology"/>
<comment type="similarity">
    <text evidence="1">Belongs to the multi antimicrobial extrusion (MATE) (TC 2.A.66.1) family.</text>
</comment>
<feature type="transmembrane region" description="Helical" evidence="3">
    <location>
        <begin position="245"/>
        <end position="267"/>
    </location>
</feature>
<feature type="transmembrane region" description="Helical" evidence="3">
    <location>
        <begin position="273"/>
        <end position="296"/>
    </location>
</feature>
<feature type="compositionally biased region" description="Polar residues" evidence="2">
    <location>
        <begin position="347"/>
        <end position="362"/>
    </location>
</feature>
<evidence type="ECO:0000256" key="3">
    <source>
        <dbReference type="SAM" id="Phobius"/>
    </source>
</evidence>
<protein>
    <submittedName>
        <fullName evidence="4">Multi antimicrobial extrusion protein</fullName>
    </submittedName>
</protein>
<feature type="region of interest" description="Disordered" evidence="2">
    <location>
        <begin position="340"/>
        <end position="362"/>
    </location>
</feature>
<accession>A0A1R3GZF0</accession>
<keyword evidence="3" id="KW-0472">Membrane</keyword>
<dbReference type="InterPro" id="IPR002528">
    <property type="entry name" value="MATE_fam"/>
</dbReference>
<evidence type="ECO:0000256" key="1">
    <source>
        <dbReference type="ARBA" id="ARBA00010199"/>
    </source>
</evidence>
<evidence type="ECO:0000313" key="4">
    <source>
        <dbReference type="EMBL" id="OMO63437.1"/>
    </source>
</evidence>
<dbReference type="GO" id="GO:0016020">
    <property type="term" value="C:membrane"/>
    <property type="evidence" value="ECO:0007669"/>
    <property type="project" value="InterPro"/>
</dbReference>
<dbReference type="STRING" id="93759.A0A1R3GZF0"/>
<dbReference type="GO" id="GO:0015297">
    <property type="term" value="F:antiporter activity"/>
    <property type="evidence" value="ECO:0007669"/>
    <property type="project" value="InterPro"/>
</dbReference>
<feature type="transmembrane region" description="Helical" evidence="3">
    <location>
        <begin position="203"/>
        <end position="224"/>
    </location>
</feature>
<keyword evidence="3" id="KW-1133">Transmembrane helix</keyword>
<dbReference type="Proteomes" id="UP000187203">
    <property type="component" value="Unassembled WGS sequence"/>
</dbReference>
<feature type="transmembrane region" description="Helical" evidence="3">
    <location>
        <begin position="308"/>
        <end position="329"/>
    </location>
</feature>
<dbReference type="GO" id="GO:0042910">
    <property type="term" value="F:xenobiotic transmembrane transporter activity"/>
    <property type="evidence" value="ECO:0007669"/>
    <property type="project" value="InterPro"/>
</dbReference>
<dbReference type="Pfam" id="PF01554">
    <property type="entry name" value="MatE"/>
    <property type="match status" value="1"/>
</dbReference>
<name>A0A1R3GZF0_9ROSI</name>
<keyword evidence="3" id="KW-0812">Transmembrane</keyword>
<gene>
    <name evidence="4" type="ORF">COLO4_32467</name>
</gene>
<evidence type="ECO:0000313" key="5">
    <source>
        <dbReference type="Proteomes" id="UP000187203"/>
    </source>
</evidence>
<dbReference type="AlphaFoldDB" id="A0A1R3GZF0"/>
<feature type="transmembrane region" description="Helical" evidence="3">
    <location>
        <begin position="42"/>
        <end position="67"/>
    </location>
</feature>